<dbReference type="InterPro" id="IPR036397">
    <property type="entry name" value="RNaseH_sf"/>
</dbReference>
<dbReference type="Proteomes" id="UP000075809">
    <property type="component" value="Unassembled WGS sequence"/>
</dbReference>
<evidence type="ECO:0008006" key="3">
    <source>
        <dbReference type="Google" id="ProtNLM"/>
    </source>
</evidence>
<dbReference type="PANTHER" id="PTHR47326:SF1">
    <property type="entry name" value="HTH PSQ-TYPE DOMAIN-CONTAINING PROTEIN"/>
    <property type="match status" value="1"/>
</dbReference>
<keyword evidence="2" id="KW-1185">Reference proteome</keyword>
<sequence>MPIYTRNEIVDILMILGECRGNYRAAARLYRERFPGRDHHPNDRAIAFIERRERQQPVVRRRHRIIVIKRDDPRFLSLLAMVAINQYISLREIEAELGISRSTAQRILQLHRFHPYHICNPHWSRMIDHQNRWSLIVWCRIVNGFLIGPYFFNGNVNSARYLHLLTNELPILLEEVDLQTKQRMWL</sequence>
<accession>A0A151WJ45</accession>
<protein>
    <recommendedName>
        <fullName evidence="3">DUF4817 domain-containing protein</fullName>
    </recommendedName>
</protein>
<dbReference type="EMBL" id="KQ983048">
    <property type="protein sequence ID" value="KYQ47878.1"/>
    <property type="molecule type" value="Genomic_DNA"/>
</dbReference>
<dbReference type="Gene3D" id="3.30.420.10">
    <property type="entry name" value="Ribonuclease H-like superfamily/Ribonuclease H"/>
    <property type="match status" value="1"/>
</dbReference>
<organism evidence="1 2">
    <name type="scientific">Mycetomoellerius zeteki</name>
    <dbReference type="NCBI Taxonomy" id="64791"/>
    <lineage>
        <taxon>Eukaryota</taxon>
        <taxon>Metazoa</taxon>
        <taxon>Ecdysozoa</taxon>
        <taxon>Arthropoda</taxon>
        <taxon>Hexapoda</taxon>
        <taxon>Insecta</taxon>
        <taxon>Pterygota</taxon>
        <taxon>Neoptera</taxon>
        <taxon>Endopterygota</taxon>
        <taxon>Hymenoptera</taxon>
        <taxon>Apocrita</taxon>
        <taxon>Aculeata</taxon>
        <taxon>Formicoidea</taxon>
        <taxon>Formicidae</taxon>
        <taxon>Myrmicinae</taxon>
        <taxon>Mycetomoellerius</taxon>
    </lineage>
</organism>
<dbReference type="STRING" id="64791.A0A151WJ45"/>
<dbReference type="AlphaFoldDB" id="A0A151WJ45"/>
<evidence type="ECO:0000313" key="1">
    <source>
        <dbReference type="EMBL" id="KYQ47878.1"/>
    </source>
</evidence>
<proteinExistence type="predicted"/>
<dbReference type="PANTHER" id="PTHR47326">
    <property type="entry name" value="TRANSPOSABLE ELEMENT TC3 TRANSPOSASE-LIKE PROTEIN"/>
    <property type="match status" value="1"/>
</dbReference>
<evidence type="ECO:0000313" key="2">
    <source>
        <dbReference type="Proteomes" id="UP000075809"/>
    </source>
</evidence>
<name>A0A151WJ45_9HYME</name>
<gene>
    <name evidence="1" type="ORF">ALC60_13087</name>
</gene>
<reference evidence="1 2" key="1">
    <citation type="submission" date="2015-09" db="EMBL/GenBank/DDBJ databases">
        <title>Trachymyrmex zeteki WGS genome.</title>
        <authorList>
            <person name="Nygaard S."/>
            <person name="Hu H."/>
            <person name="Boomsma J."/>
            <person name="Zhang G."/>
        </authorList>
    </citation>
    <scope>NUCLEOTIDE SEQUENCE [LARGE SCALE GENOMIC DNA]</scope>
    <source>
        <strain evidence="1">Tzet28-1</strain>
        <tissue evidence="1">Whole body</tissue>
    </source>
</reference>
<dbReference type="GO" id="GO:0003676">
    <property type="term" value="F:nucleic acid binding"/>
    <property type="evidence" value="ECO:0007669"/>
    <property type="project" value="InterPro"/>
</dbReference>